<dbReference type="InParanoid" id="A0A0V0YXR1"/>
<dbReference type="AlphaFoldDB" id="A0A0V0YXR1"/>
<sequence length="40" mass="4702">MRMKILAAHEKPIYAPWLLTRSNAVLEQDNGHTREEVNIR</sequence>
<dbReference type="Proteomes" id="UP000054776">
    <property type="component" value="Unassembled WGS sequence"/>
</dbReference>
<reference evidence="1 2" key="1">
    <citation type="submission" date="2015-01" db="EMBL/GenBank/DDBJ databases">
        <title>Evolution of Trichinella species and genotypes.</title>
        <authorList>
            <person name="Korhonen P.K."/>
            <person name="Edoardo P."/>
            <person name="Giuseppe L.R."/>
            <person name="Gasser R.B."/>
        </authorList>
    </citation>
    <scope>NUCLEOTIDE SEQUENCE [LARGE SCALE GENOMIC DNA]</scope>
    <source>
        <strain evidence="1">ISS3</strain>
    </source>
</reference>
<gene>
    <name evidence="1" type="ORF">T01_5005</name>
</gene>
<comment type="caution">
    <text evidence="1">The sequence shown here is derived from an EMBL/GenBank/DDBJ whole genome shotgun (WGS) entry which is preliminary data.</text>
</comment>
<name>A0A0V0YXR1_TRISP</name>
<evidence type="ECO:0000313" key="2">
    <source>
        <dbReference type="Proteomes" id="UP000054776"/>
    </source>
</evidence>
<proteinExistence type="predicted"/>
<protein>
    <submittedName>
        <fullName evidence="1">Uncharacterized protein</fullName>
    </submittedName>
</protein>
<keyword evidence="2" id="KW-1185">Reference proteome</keyword>
<organism evidence="1 2">
    <name type="scientific">Trichinella spiralis</name>
    <name type="common">Trichina worm</name>
    <dbReference type="NCBI Taxonomy" id="6334"/>
    <lineage>
        <taxon>Eukaryota</taxon>
        <taxon>Metazoa</taxon>
        <taxon>Ecdysozoa</taxon>
        <taxon>Nematoda</taxon>
        <taxon>Enoplea</taxon>
        <taxon>Dorylaimia</taxon>
        <taxon>Trichinellida</taxon>
        <taxon>Trichinellidae</taxon>
        <taxon>Trichinella</taxon>
    </lineage>
</organism>
<dbReference type="EMBL" id="JYDH01003859">
    <property type="protein sequence ID" value="KRY05087.1"/>
    <property type="molecule type" value="Genomic_DNA"/>
</dbReference>
<accession>A0A0V0YXR1</accession>
<evidence type="ECO:0000313" key="1">
    <source>
        <dbReference type="EMBL" id="KRY05087.1"/>
    </source>
</evidence>